<protein>
    <submittedName>
        <fullName evidence="2">Polysaccharide pyruvyl transferase family protein</fullName>
    </submittedName>
</protein>
<dbReference type="PANTHER" id="PTHR36836:SF1">
    <property type="entry name" value="COLANIC ACID BIOSYNTHESIS PROTEIN WCAK"/>
    <property type="match status" value="1"/>
</dbReference>
<dbReference type="InterPro" id="IPR007345">
    <property type="entry name" value="Polysacch_pyruvyl_Trfase"/>
</dbReference>
<name>A0A413VJJ1_9BACE</name>
<evidence type="ECO:0000313" key="3">
    <source>
        <dbReference type="Proteomes" id="UP000284379"/>
    </source>
</evidence>
<keyword evidence="2" id="KW-0808">Transferase</keyword>
<dbReference type="PANTHER" id="PTHR36836">
    <property type="entry name" value="COLANIC ACID BIOSYNTHESIS PROTEIN WCAK"/>
    <property type="match status" value="1"/>
</dbReference>
<dbReference type="EMBL" id="QSGO01000014">
    <property type="protein sequence ID" value="RHB33743.1"/>
    <property type="molecule type" value="Genomic_DNA"/>
</dbReference>
<feature type="domain" description="Polysaccharide pyruvyl transferase" evidence="1">
    <location>
        <begin position="40"/>
        <end position="346"/>
    </location>
</feature>
<evidence type="ECO:0000259" key="1">
    <source>
        <dbReference type="Pfam" id="PF04230"/>
    </source>
</evidence>
<dbReference type="GeneID" id="69501508"/>
<dbReference type="AlphaFoldDB" id="A0A413VJJ1"/>
<accession>A0A413VJJ1</accession>
<evidence type="ECO:0000313" key="2">
    <source>
        <dbReference type="EMBL" id="RHB33743.1"/>
    </source>
</evidence>
<organism evidence="2 3">
    <name type="scientific">Bacteroides nordii</name>
    <dbReference type="NCBI Taxonomy" id="291645"/>
    <lineage>
        <taxon>Bacteria</taxon>
        <taxon>Pseudomonadati</taxon>
        <taxon>Bacteroidota</taxon>
        <taxon>Bacteroidia</taxon>
        <taxon>Bacteroidales</taxon>
        <taxon>Bacteroidaceae</taxon>
        <taxon>Bacteroides</taxon>
    </lineage>
</organism>
<sequence length="420" mass="48285">MNYLERILIFLFVGLSCITLNAKKSDPKTILVVSGWQDVNIGDIAHTPGLLHILETYLPDANIIVWEKNVGKEVEEFLYKNFPRIRIVHGTVDKNAQVDAQEVLKAFQTADLMIHSSGPYVVGQYHLEAWVKYTNGKPFGIFGTTIPKVDNRLKNLLEQADFIYTRETASIDVLKQAGITGTHIRFVPDATFFFNLHDKKKGNAFLKANGLEKGKFICAVPRLRRTPYYRIKNRHLWSEAKICEVEAYNNKYKEEDHSKLREAIISWVRETKNKVLVCPEMTYQVDFMDELLIDSLPADVKPYVVKRGYWLPDEAASVYAASFAVLSFECHSPIIAAANGIPFFYLRQPDDTIKGQMYYDLGYSDWIFEIEETTGTQIANRLTEIEIHYPDAKRKVITNQQEISDIYKKACMSIRNLLYQ</sequence>
<dbReference type="Pfam" id="PF04230">
    <property type="entry name" value="PS_pyruv_trans"/>
    <property type="match status" value="1"/>
</dbReference>
<dbReference type="PROSITE" id="PS51257">
    <property type="entry name" value="PROKAR_LIPOPROTEIN"/>
    <property type="match status" value="1"/>
</dbReference>
<dbReference type="RefSeq" id="WP_122201919.1">
    <property type="nucleotide sequence ID" value="NZ_CABJFV010000014.1"/>
</dbReference>
<comment type="caution">
    <text evidence="2">The sequence shown here is derived from an EMBL/GenBank/DDBJ whole genome shotgun (WGS) entry which is preliminary data.</text>
</comment>
<proteinExistence type="predicted"/>
<dbReference type="Proteomes" id="UP000284379">
    <property type="component" value="Unassembled WGS sequence"/>
</dbReference>
<dbReference type="GO" id="GO:0016740">
    <property type="term" value="F:transferase activity"/>
    <property type="evidence" value="ECO:0007669"/>
    <property type="project" value="UniProtKB-KW"/>
</dbReference>
<gene>
    <name evidence="2" type="ORF">DW888_15490</name>
</gene>
<reference evidence="2 3" key="1">
    <citation type="submission" date="2018-08" db="EMBL/GenBank/DDBJ databases">
        <title>A genome reference for cultivated species of the human gut microbiota.</title>
        <authorList>
            <person name="Zou Y."/>
            <person name="Xue W."/>
            <person name="Luo G."/>
        </authorList>
    </citation>
    <scope>NUCLEOTIDE SEQUENCE [LARGE SCALE GENOMIC DNA]</scope>
    <source>
        <strain evidence="2 3">AM40-30BH</strain>
    </source>
</reference>